<dbReference type="InterPro" id="IPR000209">
    <property type="entry name" value="Peptidase_S8/S53_dom"/>
</dbReference>
<dbReference type="PANTHER" id="PTHR43806:SF11">
    <property type="entry name" value="CEREVISIN-RELATED"/>
    <property type="match status" value="1"/>
</dbReference>
<evidence type="ECO:0000256" key="4">
    <source>
        <dbReference type="ARBA" id="ARBA00022801"/>
    </source>
</evidence>
<dbReference type="CDD" id="cd07475">
    <property type="entry name" value="Peptidases_S8_C5a_Peptidase"/>
    <property type="match status" value="1"/>
</dbReference>
<evidence type="ECO:0000259" key="10">
    <source>
        <dbReference type="Pfam" id="PF00082"/>
    </source>
</evidence>
<dbReference type="PROSITE" id="PS51892">
    <property type="entry name" value="SUBTILASE"/>
    <property type="match status" value="1"/>
</dbReference>
<dbReference type="InterPro" id="IPR023827">
    <property type="entry name" value="Peptidase_S8_Asp-AS"/>
</dbReference>
<dbReference type="GO" id="GO:0004252">
    <property type="term" value="F:serine-type endopeptidase activity"/>
    <property type="evidence" value="ECO:0007669"/>
    <property type="project" value="UniProtKB-UniRule"/>
</dbReference>
<evidence type="ECO:0000256" key="6">
    <source>
        <dbReference type="PIRSR" id="PIRSR615500-1"/>
    </source>
</evidence>
<dbReference type="Pfam" id="PF06280">
    <property type="entry name" value="fn3_5"/>
    <property type="match status" value="1"/>
</dbReference>
<dbReference type="EMBL" id="WCGB01000012">
    <property type="protein sequence ID" value="NRN91299.1"/>
    <property type="molecule type" value="Genomic_DNA"/>
</dbReference>
<comment type="similarity">
    <text evidence="1 7 8">Belongs to the peptidase S8 family.</text>
</comment>
<dbReference type="SUPFAM" id="SSF52743">
    <property type="entry name" value="Subtilisin-like"/>
    <property type="match status" value="1"/>
</dbReference>
<dbReference type="RefSeq" id="WP_172981125.1">
    <property type="nucleotide sequence ID" value="NZ_WCFH01000025.1"/>
</dbReference>
<feature type="compositionally biased region" description="Basic and acidic residues" evidence="9">
    <location>
        <begin position="70"/>
        <end position="81"/>
    </location>
</feature>
<dbReference type="Pfam" id="PF00082">
    <property type="entry name" value="Peptidase_S8"/>
    <property type="match status" value="1"/>
</dbReference>
<organism evidence="12 13">
    <name type="scientific">Lactobacillus helveticus</name>
    <name type="common">Lactobacillus suntoryeus</name>
    <dbReference type="NCBI Taxonomy" id="1587"/>
    <lineage>
        <taxon>Bacteria</taxon>
        <taxon>Bacillati</taxon>
        <taxon>Bacillota</taxon>
        <taxon>Bacilli</taxon>
        <taxon>Lactobacillales</taxon>
        <taxon>Lactobacillaceae</taxon>
        <taxon>Lactobacillus</taxon>
    </lineage>
</organism>
<evidence type="ECO:0000256" key="8">
    <source>
        <dbReference type="RuleBase" id="RU003355"/>
    </source>
</evidence>
<dbReference type="PRINTS" id="PR00723">
    <property type="entry name" value="SUBTILISIN"/>
</dbReference>
<dbReference type="Gene3D" id="2.60.40.1710">
    <property type="entry name" value="Subtilisin-like superfamily"/>
    <property type="match status" value="1"/>
</dbReference>
<dbReference type="PROSITE" id="PS00138">
    <property type="entry name" value="SUBTILASE_SER"/>
    <property type="match status" value="1"/>
</dbReference>
<keyword evidence="4 7" id="KW-0378">Hydrolase</keyword>
<evidence type="ECO:0000256" key="7">
    <source>
        <dbReference type="PROSITE-ProRule" id="PRU01240"/>
    </source>
</evidence>
<keyword evidence="5 7" id="KW-0720">Serine protease</keyword>
<sequence length="873" mass="94983">MKGKSNYNSIDYSYVFSAKKKLELEHSKKSATNFGRMKNKWTAAAAIALASGSVVLFVPTGNAQAAEADASVKTEKVETNKQADQNVAAEGDANKADGAVADQEQQKQAQQPLQDEDDDDQTDQDTPDQPVGQDDLDEDYYKSQDQPVNTPDHIKGNVQDAWDQGYKGEGIAVAVIDSGVDPSHKDFQTAPTNPKFSKEDMEKIIKKLGHGRYVSPKFPYVHDVDTGDDDGIKENTEKANTEGSHVQHVAGIIGHADNQNDKYVVGIAPEAQLIFFKDIGINGDNQIAAGIYDAVKVGADVISISLDNNLYVQDLGDADQKAIQYATDHGVVVSIAASNDGNSASVDGVWGKKRIYSPGSDAGNYQPFNSGTIPTPALSKNAITVAAENSAIGEHNEIGWFTSWGPLPDFTLKPDVLAPGVGVISTANNNRYAMMNGTSMAAPFTSGVAALVVQRLKETNPNLKGAALVQAVKGLITSTATPWGQGDNIISPRQQGAGEINSGAATKSQVYITTEDGTSVLSLHNIQNTTKLNLIFHNLSDQAQTYTFDDMGGAYTEQHDSEAGKFSDTPLTDTQISGDNVITIAPNTTKITYTLNLNNIKKNQIVEGYLHFSDSNQQADLVVPYLGYYGDMTNEDVLDRDANDKEDPDIAGNYFTNEDGYVRGVADEYSMDQLSDENQQQVTKLYESGRVAFSPNDDSTSDIVMPFAFLKQNIKDLKVEILNDKGEVIRIVADAHDVAKSFHSDEDNETSSSTKDEKYEWDGKIYNKKTGEMEVAPDGQYTYRFVATLYNKGEHQVQTHDTPIIIDTTKPVIDKIAYNKQTNTISGTYHDTGAGFTDYSYGTVTINDKTFGFKLNDGNQNNFDNSDKIRAIL</sequence>
<dbReference type="AlphaFoldDB" id="A0A9Q5C0Z5"/>
<feature type="active site" description="Charge relay system" evidence="6 7">
    <location>
        <position position="245"/>
    </location>
</feature>
<evidence type="ECO:0000259" key="11">
    <source>
        <dbReference type="Pfam" id="PF06280"/>
    </source>
</evidence>
<feature type="domain" description="Peptidase S8/S53" evidence="10">
    <location>
        <begin position="168"/>
        <end position="498"/>
    </location>
</feature>
<dbReference type="InterPro" id="IPR036852">
    <property type="entry name" value="Peptidase_S8/S53_dom_sf"/>
</dbReference>
<dbReference type="InterPro" id="IPR023828">
    <property type="entry name" value="Peptidase_S8_Ser-AS"/>
</dbReference>
<dbReference type="PANTHER" id="PTHR43806">
    <property type="entry name" value="PEPTIDASE S8"/>
    <property type="match status" value="1"/>
</dbReference>
<feature type="region of interest" description="Disordered" evidence="9">
    <location>
        <begin position="68"/>
        <end position="156"/>
    </location>
</feature>
<evidence type="ECO:0000256" key="5">
    <source>
        <dbReference type="ARBA" id="ARBA00022825"/>
    </source>
</evidence>
<feature type="active site" description="Charge relay system" evidence="6 7">
    <location>
        <position position="439"/>
    </location>
</feature>
<dbReference type="GO" id="GO:0006508">
    <property type="term" value="P:proteolysis"/>
    <property type="evidence" value="ECO:0007669"/>
    <property type="project" value="UniProtKB-KW"/>
</dbReference>
<dbReference type="PROSITE" id="PS00136">
    <property type="entry name" value="SUBTILASE_ASP"/>
    <property type="match status" value="1"/>
</dbReference>
<dbReference type="Gene3D" id="2.60.40.4070">
    <property type="match status" value="1"/>
</dbReference>
<dbReference type="InterPro" id="IPR034216">
    <property type="entry name" value="C5a_Peptidase"/>
</dbReference>
<evidence type="ECO:0000256" key="9">
    <source>
        <dbReference type="SAM" id="MobiDB-lite"/>
    </source>
</evidence>
<dbReference type="InterPro" id="IPR050131">
    <property type="entry name" value="Peptidase_S8_subtilisin-like"/>
</dbReference>
<reference evidence="12" key="1">
    <citation type="submission" date="2019-09" db="EMBL/GenBank/DDBJ databases">
        <title>Comparative genomic analysis of Lactobacillus helveticus.</title>
        <authorList>
            <person name="Zhang H."/>
            <person name="Chen Y."/>
            <person name="Zhong Z."/>
        </authorList>
    </citation>
    <scope>NUCLEOTIDE SEQUENCE</scope>
    <source>
        <strain evidence="12">IMAU50013</strain>
    </source>
</reference>
<accession>A0A9Q5C0Z5</accession>
<keyword evidence="2 7" id="KW-0645">Protease</keyword>
<evidence type="ECO:0000256" key="2">
    <source>
        <dbReference type="ARBA" id="ARBA00022670"/>
    </source>
</evidence>
<gene>
    <name evidence="12" type="ORF">IMAU50013_00829</name>
</gene>
<evidence type="ECO:0000256" key="1">
    <source>
        <dbReference type="ARBA" id="ARBA00011073"/>
    </source>
</evidence>
<evidence type="ECO:0000313" key="12">
    <source>
        <dbReference type="EMBL" id="NRN91299.1"/>
    </source>
</evidence>
<evidence type="ECO:0000256" key="3">
    <source>
        <dbReference type="ARBA" id="ARBA00022729"/>
    </source>
</evidence>
<comment type="caution">
    <text evidence="12">The sequence shown here is derived from an EMBL/GenBank/DDBJ whole genome shotgun (WGS) entry which is preliminary data.</text>
</comment>
<proteinExistence type="inferred from homology"/>
<dbReference type="Proteomes" id="UP000601587">
    <property type="component" value="Unassembled WGS sequence"/>
</dbReference>
<feature type="compositionally biased region" description="Acidic residues" evidence="9">
    <location>
        <begin position="114"/>
        <end position="126"/>
    </location>
</feature>
<feature type="active site" description="Charge relay system" evidence="6 7">
    <location>
        <position position="177"/>
    </location>
</feature>
<evidence type="ECO:0000313" key="13">
    <source>
        <dbReference type="Proteomes" id="UP000601587"/>
    </source>
</evidence>
<protein>
    <submittedName>
        <fullName evidence="12">PII-type proteinase</fullName>
    </submittedName>
</protein>
<dbReference type="GO" id="GO:0016020">
    <property type="term" value="C:membrane"/>
    <property type="evidence" value="ECO:0007669"/>
    <property type="project" value="InterPro"/>
</dbReference>
<dbReference type="Gene3D" id="3.40.50.200">
    <property type="entry name" value="Peptidase S8/S53 domain"/>
    <property type="match status" value="2"/>
</dbReference>
<name>A0A9Q5C0Z5_LACHE</name>
<feature type="domain" description="C5a peptidase/Subtilisin-like protease SBT2-like Fn3-like" evidence="11">
    <location>
        <begin position="522"/>
        <end position="626"/>
    </location>
</feature>
<dbReference type="InterPro" id="IPR010435">
    <property type="entry name" value="C5a/SBT2-like_Fn3"/>
</dbReference>
<dbReference type="InterPro" id="IPR015500">
    <property type="entry name" value="Peptidase_S8_subtilisin-rel"/>
</dbReference>
<dbReference type="Gene3D" id="3.50.30.30">
    <property type="match status" value="1"/>
</dbReference>
<keyword evidence="3" id="KW-0732">Signal</keyword>